<dbReference type="Gene3D" id="3.40.190.290">
    <property type="match status" value="1"/>
</dbReference>
<dbReference type="InterPro" id="IPR005119">
    <property type="entry name" value="LysR_subst-bd"/>
</dbReference>
<sequence length="71" mass="8248">MYCVPIYRDKFTVVVPDNHPLATNSTVTVEELMDEPLIVSKGRYELSIMALFKEKGIEPIFKYELTIQILR</sequence>
<accession>A0A379SKX4</accession>
<evidence type="ECO:0000313" key="3">
    <source>
        <dbReference type="Proteomes" id="UP000255443"/>
    </source>
</evidence>
<gene>
    <name evidence="2" type="ORF">NCTC7303_02463</name>
</gene>
<dbReference type="EMBL" id="UGXC01000002">
    <property type="protein sequence ID" value="SUG30253.1"/>
    <property type="molecule type" value="Genomic_DNA"/>
</dbReference>
<organism evidence="2 3">
    <name type="scientific">Salmonella enterica subsp. arizonae</name>
    <dbReference type="NCBI Taxonomy" id="59203"/>
    <lineage>
        <taxon>Bacteria</taxon>
        <taxon>Pseudomonadati</taxon>
        <taxon>Pseudomonadota</taxon>
        <taxon>Gammaproteobacteria</taxon>
        <taxon>Enterobacterales</taxon>
        <taxon>Enterobacteriaceae</taxon>
        <taxon>Salmonella</taxon>
    </lineage>
</organism>
<evidence type="ECO:0000313" key="2">
    <source>
        <dbReference type="EMBL" id="SUG30253.1"/>
    </source>
</evidence>
<proteinExistence type="predicted"/>
<reference evidence="2 3" key="1">
    <citation type="submission" date="2018-06" db="EMBL/GenBank/DDBJ databases">
        <authorList>
            <consortium name="Pathogen Informatics"/>
            <person name="Doyle S."/>
        </authorList>
    </citation>
    <scope>NUCLEOTIDE SEQUENCE [LARGE SCALE GENOMIC DNA]</scope>
    <source>
        <strain evidence="2 3">NCTC7303</strain>
    </source>
</reference>
<name>A0A379SKX4_SALER</name>
<dbReference type="Pfam" id="PF03466">
    <property type="entry name" value="LysR_substrate"/>
    <property type="match status" value="1"/>
</dbReference>
<dbReference type="SUPFAM" id="SSF53850">
    <property type="entry name" value="Periplasmic binding protein-like II"/>
    <property type="match status" value="1"/>
</dbReference>
<dbReference type="CDD" id="cd05466">
    <property type="entry name" value="PBP2_LTTR_substrate"/>
    <property type="match status" value="1"/>
</dbReference>
<protein>
    <submittedName>
        <fullName evidence="2">Transcriptional regulator</fullName>
    </submittedName>
</protein>
<dbReference type="Proteomes" id="UP000255443">
    <property type="component" value="Unassembled WGS sequence"/>
</dbReference>
<feature type="domain" description="LysR substrate-binding" evidence="1">
    <location>
        <begin position="3"/>
        <end position="64"/>
    </location>
</feature>
<dbReference type="AlphaFoldDB" id="A0A379SKX4"/>
<evidence type="ECO:0000259" key="1">
    <source>
        <dbReference type="Pfam" id="PF03466"/>
    </source>
</evidence>